<dbReference type="InterPro" id="IPR014719">
    <property type="entry name" value="Ribosomal_bL12_C/ClpS-like"/>
</dbReference>
<organism evidence="6 7">
    <name type="scientific">Gonapodya prolifera (strain JEL478)</name>
    <name type="common">Monoblepharis prolifera</name>
    <dbReference type="NCBI Taxonomy" id="1344416"/>
    <lineage>
        <taxon>Eukaryota</taxon>
        <taxon>Fungi</taxon>
        <taxon>Fungi incertae sedis</taxon>
        <taxon>Chytridiomycota</taxon>
        <taxon>Chytridiomycota incertae sedis</taxon>
        <taxon>Monoblepharidomycetes</taxon>
        <taxon>Monoblepharidales</taxon>
        <taxon>Gonapodyaceae</taxon>
        <taxon>Gonapodya</taxon>
    </lineage>
</organism>
<dbReference type="Gene3D" id="3.30.1390.10">
    <property type="match status" value="1"/>
</dbReference>
<dbReference type="Gene3D" id="1.20.5.710">
    <property type="entry name" value="Single helix bin"/>
    <property type="match status" value="1"/>
</dbReference>
<dbReference type="InterPro" id="IPR008932">
    <property type="entry name" value="Ribosomal_bL12_oligo"/>
</dbReference>
<dbReference type="SUPFAM" id="SSF54736">
    <property type="entry name" value="ClpS-like"/>
    <property type="match status" value="1"/>
</dbReference>
<dbReference type="AlphaFoldDB" id="A0A139ADN4"/>
<dbReference type="SUPFAM" id="SSF48300">
    <property type="entry name" value="Ribosomal protein L7/12, oligomerisation (N-terminal) domain"/>
    <property type="match status" value="1"/>
</dbReference>
<evidence type="ECO:0000259" key="4">
    <source>
        <dbReference type="Pfam" id="PF00542"/>
    </source>
</evidence>
<dbReference type="PANTHER" id="PTHR45987">
    <property type="entry name" value="39S RIBOSOMAL PROTEIN L12"/>
    <property type="match status" value="1"/>
</dbReference>
<dbReference type="Proteomes" id="UP000070544">
    <property type="component" value="Unassembled WGS sequence"/>
</dbReference>
<dbReference type="GO" id="GO:0005762">
    <property type="term" value="C:mitochondrial large ribosomal subunit"/>
    <property type="evidence" value="ECO:0007669"/>
    <property type="project" value="EnsemblFungi"/>
</dbReference>
<dbReference type="CDD" id="cd00387">
    <property type="entry name" value="Ribosomal_L7_L12"/>
    <property type="match status" value="1"/>
</dbReference>
<evidence type="ECO:0000259" key="5">
    <source>
        <dbReference type="Pfam" id="PF16320"/>
    </source>
</evidence>
<proteinExistence type="inferred from homology"/>
<dbReference type="NCBIfam" id="TIGR00855">
    <property type="entry name" value="L12"/>
    <property type="match status" value="1"/>
</dbReference>
<dbReference type="GO" id="GO:0003735">
    <property type="term" value="F:structural constituent of ribosome"/>
    <property type="evidence" value="ECO:0007669"/>
    <property type="project" value="EnsemblFungi"/>
</dbReference>
<feature type="domain" description="Large ribosomal subunit protein bL12 oligomerization" evidence="5">
    <location>
        <begin position="52"/>
        <end position="102"/>
    </location>
</feature>
<evidence type="ECO:0000256" key="3">
    <source>
        <dbReference type="ARBA" id="ARBA00023274"/>
    </source>
</evidence>
<dbReference type="PANTHER" id="PTHR45987:SF4">
    <property type="entry name" value="LARGE RIBOSOMAL SUBUNIT PROTEIN BL12M"/>
    <property type="match status" value="1"/>
</dbReference>
<dbReference type="OMA" id="LEDKWGV"/>
<keyword evidence="3" id="KW-0687">Ribonucleoprotein</keyword>
<dbReference type="InterPro" id="IPR036235">
    <property type="entry name" value="Ribosomal_bL12_oligo_N_sf"/>
</dbReference>
<dbReference type="GO" id="GO:0003729">
    <property type="term" value="F:mRNA binding"/>
    <property type="evidence" value="ECO:0007669"/>
    <property type="project" value="TreeGrafter"/>
</dbReference>
<evidence type="ECO:0000256" key="1">
    <source>
        <dbReference type="ARBA" id="ARBA00007197"/>
    </source>
</evidence>
<keyword evidence="2" id="KW-0689">Ribosomal protein</keyword>
<dbReference type="EMBL" id="KQ965766">
    <property type="protein sequence ID" value="KXS14868.1"/>
    <property type="molecule type" value="Genomic_DNA"/>
</dbReference>
<protein>
    <submittedName>
        <fullName evidence="6">ClpS-like protein</fullName>
    </submittedName>
</protein>
<gene>
    <name evidence="6" type="ORF">M427DRAFT_57266</name>
</gene>
<dbReference type="GO" id="GO:0006412">
    <property type="term" value="P:translation"/>
    <property type="evidence" value="ECO:0007669"/>
    <property type="project" value="InterPro"/>
</dbReference>
<evidence type="ECO:0000256" key="2">
    <source>
        <dbReference type="ARBA" id="ARBA00022980"/>
    </source>
</evidence>
<name>A0A139ADN4_GONPJ</name>
<dbReference type="HAMAP" id="MF_00368">
    <property type="entry name" value="Ribosomal_bL12"/>
    <property type="match status" value="1"/>
</dbReference>
<keyword evidence="7" id="KW-1185">Reference proteome</keyword>
<dbReference type="Pfam" id="PF16320">
    <property type="entry name" value="Ribosomal_L12_N"/>
    <property type="match status" value="1"/>
</dbReference>
<dbReference type="Pfam" id="PF00542">
    <property type="entry name" value="Ribosomal_L12"/>
    <property type="match status" value="1"/>
</dbReference>
<evidence type="ECO:0000313" key="7">
    <source>
        <dbReference type="Proteomes" id="UP000070544"/>
    </source>
</evidence>
<dbReference type="InterPro" id="IPR013823">
    <property type="entry name" value="Ribosomal_bL12_C"/>
</dbReference>
<evidence type="ECO:0000313" key="6">
    <source>
        <dbReference type="EMBL" id="KXS14868.1"/>
    </source>
</evidence>
<dbReference type="OrthoDB" id="250175at2759"/>
<dbReference type="GO" id="GO:0042645">
    <property type="term" value="C:mitochondrial nucleoid"/>
    <property type="evidence" value="ECO:0007669"/>
    <property type="project" value="EnsemblFungi"/>
</dbReference>
<sequence>MSRHLSRRVQQAVCSRLFAPSSSLSTPLFAPVLSRRHNATSTSADVSPKVAGIVDQIASLTLLETADLVAALKTRLNITEVAMPVHAIPQLPTAASPAAGAAPAAAAPEPEEKAPEKTQFNVKLEKYKDDAKAKVIKEIKSLIPGLSLVDAKKFVESAPKVVKENLSKDEAEKIKKQLEAIGATVVLE</sequence>
<comment type="similarity">
    <text evidence="1">Belongs to the bacterial ribosomal protein bL12 family.</text>
</comment>
<reference evidence="6 7" key="1">
    <citation type="journal article" date="2015" name="Genome Biol. Evol.">
        <title>Phylogenomic analyses indicate that early fungi evolved digesting cell walls of algal ancestors of land plants.</title>
        <authorList>
            <person name="Chang Y."/>
            <person name="Wang S."/>
            <person name="Sekimoto S."/>
            <person name="Aerts A.L."/>
            <person name="Choi C."/>
            <person name="Clum A."/>
            <person name="LaButti K.M."/>
            <person name="Lindquist E.A."/>
            <person name="Yee Ngan C."/>
            <person name="Ohm R.A."/>
            <person name="Salamov A.A."/>
            <person name="Grigoriev I.V."/>
            <person name="Spatafora J.W."/>
            <person name="Berbee M.L."/>
        </authorList>
    </citation>
    <scope>NUCLEOTIDE SEQUENCE [LARGE SCALE GENOMIC DNA]</scope>
    <source>
        <strain evidence="6 7">JEL478</strain>
    </source>
</reference>
<dbReference type="InterPro" id="IPR000206">
    <property type="entry name" value="Ribosomal_bL12"/>
</dbReference>
<dbReference type="FunFam" id="3.30.1390.10:FF:000001">
    <property type="entry name" value="50S ribosomal protein L7/L12"/>
    <property type="match status" value="1"/>
</dbReference>
<dbReference type="STRING" id="1344416.A0A139ADN4"/>
<accession>A0A139ADN4</accession>
<feature type="domain" description="Large ribosomal subunit protein bL12 C-terminal" evidence="4">
    <location>
        <begin position="120"/>
        <end position="187"/>
    </location>
</feature>